<evidence type="ECO:0000313" key="10">
    <source>
        <dbReference type="EMBL" id="OON17117.1"/>
    </source>
</evidence>
<gene>
    <name evidence="10" type="ORF">X801_07050</name>
</gene>
<accession>A0A1S8WRP2</accession>
<evidence type="ECO:0000256" key="2">
    <source>
        <dbReference type="ARBA" id="ARBA00009056"/>
    </source>
</evidence>
<feature type="non-terminal residue" evidence="10">
    <location>
        <position position="455"/>
    </location>
</feature>
<evidence type="ECO:0000256" key="5">
    <source>
        <dbReference type="ARBA" id="ARBA00022679"/>
    </source>
</evidence>
<evidence type="ECO:0000256" key="6">
    <source>
        <dbReference type="ARBA" id="ARBA00022691"/>
    </source>
</evidence>
<keyword evidence="11" id="KW-1185">Reference proteome</keyword>
<dbReference type="GO" id="GO:0030488">
    <property type="term" value="P:tRNA methylation"/>
    <property type="evidence" value="ECO:0007669"/>
    <property type="project" value="UniProtKB-UniRule"/>
</dbReference>
<keyword evidence="6 9" id="KW-0949">S-adenosyl-L-methionine</keyword>
<keyword evidence="7 9" id="KW-0819">tRNA processing</keyword>
<evidence type="ECO:0000256" key="1">
    <source>
        <dbReference type="ARBA" id="ARBA00004496"/>
    </source>
</evidence>
<reference evidence="10 11" key="1">
    <citation type="submission" date="2015-03" db="EMBL/GenBank/DDBJ databases">
        <title>Draft genome of the nematode, Opisthorchis viverrini.</title>
        <authorList>
            <person name="Mitreva M."/>
        </authorList>
    </citation>
    <scope>NUCLEOTIDE SEQUENCE [LARGE SCALE GENOMIC DNA]</scope>
    <source>
        <strain evidence="10">Khon Kaen</strain>
    </source>
</reference>
<dbReference type="Pfam" id="PF07757">
    <property type="entry name" value="AdoMet_MTase"/>
    <property type="match status" value="1"/>
</dbReference>
<dbReference type="EC" id="2.1.1.211" evidence="9"/>
<dbReference type="GO" id="GO:0141101">
    <property type="term" value="F:tRNA(Ser) (uridine(44)-2'-O-)-methyltransferase activity"/>
    <property type="evidence" value="ECO:0007669"/>
    <property type="project" value="UniProtKB-EC"/>
</dbReference>
<dbReference type="Proteomes" id="UP000243686">
    <property type="component" value="Unassembled WGS sequence"/>
</dbReference>
<evidence type="ECO:0000313" key="11">
    <source>
        <dbReference type="Proteomes" id="UP000243686"/>
    </source>
</evidence>
<evidence type="ECO:0000256" key="7">
    <source>
        <dbReference type="ARBA" id="ARBA00022694"/>
    </source>
</evidence>
<comment type="function">
    <text evidence="9">Adenosyl-L-methionine (AdoMet)-dependent tRNA (uracil-O(2)-)-methyltransferase.</text>
</comment>
<proteinExistence type="inferred from homology"/>
<keyword evidence="4 9" id="KW-0489">Methyltransferase</keyword>
<comment type="catalytic activity">
    <reaction evidence="8 9">
        <text>uridine(44) in tRNA(Ser) + S-adenosyl-L-methionine = 2'-O-methyluridine(44) in tRNA(Ser) + S-adenosyl-L-homocysteine + H(+)</text>
        <dbReference type="Rhea" id="RHEA:43100"/>
        <dbReference type="Rhea" id="RHEA-COMP:10339"/>
        <dbReference type="Rhea" id="RHEA-COMP:10340"/>
        <dbReference type="ChEBI" id="CHEBI:15378"/>
        <dbReference type="ChEBI" id="CHEBI:57856"/>
        <dbReference type="ChEBI" id="CHEBI:59789"/>
        <dbReference type="ChEBI" id="CHEBI:65315"/>
        <dbReference type="ChEBI" id="CHEBI:74478"/>
        <dbReference type="EC" id="2.1.1.211"/>
    </reaction>
</comment>
<dbReference type="InterPro" id="IPR011671">
    <property type="entry name" value="tRNA_uracil_MeTrfase"/>
</dbReference>
<keyword evidence="5 9" id="KW-0808">Transferase</keyword>
<dbReference type="AlphaFoldDB" id="A0A1S8WRP2"/>
<evidence type="ECO:0000256" key="4">
    <source>
        <dbReference type="ARBA" id="ARBA00022603"/>
    </source>
</evidence>
<evidence type="ECO:0000256" key="9">
    <source>
        <dbReference type="RuleBase" id="RU368004"/>
    </source>
</evidence>
<evidence type="ECO:0000256" key="8">
    <source>
        <dbReference type="ARBA" id="ARBA00047957"/>
    </source>
</evidence>
<sequence length="455" mass="51957">MSTLSNFYSTLNIWIHKPHVVHPKIFGAKVENKGDNLFERLVIPKEKSRFEPFSERIERSGTEVIFTSDHITYVIRLQDFLISTTVLHASGLGLLTAEWICNEFQQKLNEWLSQDLKPVTPTLSLIDVAEYQCIYNRLKSTYAKRIVQDWCERTDPLKFTYEDLGIASYLICLWKGMDKKSIYFVDVGCGNGLLVFVLLNEGVGLCSLRLPFSLTAQVWISAKGKYGVPILIQSKIGFWYETTLDAEQCPGFPDATWLIGNHSDELTPWIPVLAARSGPDCKVFLLPCCPFSLFGKYNNFTHYPNEQESTSVSASVEVQSRYRVYLRYLHGLFRVCGFEPESDVLRIPSTKRACLVGRKFSPSSSDYTSRMSSVEAAVYKEKLSVSAATCFVPRSYHEPVLNCTHVPRDVTQLVSHRIFTELLRQPPNLDWLHSYRLVVSESGRIQTSDGRWWNP</sequence>
<dbReference type="PANTHER" id="PTHR21210">
    <property type="entry name" value="TRNA (URACIL-O(2)-)-METHYLTRANSFERASE-RELATED"/>
    <property type="match status" value="1"/>
</dbReference>
<dbReference type="GO" id="GO:0005737">
    <property type="term" value="C:cytoplasm"/>
    <property type="evidence" value="ECO:0007669"/>
    <property type="project" value="UniProtKB-SubCell"/>
</dbReference>
<protein>
    <recommendedName>
        <fullName evidence="9">tRNA (uracil-O(2)-)-methyltransferase</fullName>
        <ecNumber evidence="9">2.1.1.211</ecNumber>
    </recommendedName>
</protein>
<name>A0A1S8WRP2_OPIVI</name>
<dbReference type="EMBL" id="KV895860">
    <property type="protein sequence ID" value="OON17117.1"/>
    <property type="molecule type" value="Genomic_DNA"/>
</dbReference>
<keyword evidence="3 9" id="KW-0963">Cytoplasm</keyword>
<dbReference type="PANTHER" id="PTHR21210:SF0">
    <property type="entry name" value="TRNA (URACIL-O(2)-)-METHYLTRANSFERASE-RELATED"/>
    <property type="match status" value="1"/>
</dbReference>
<evidence type="ECO:0000256" key="3">
    <source>
        <dbReference type="ARBA" id="ARBA00022490"/>
    </source>
</evidence>
<comment type="subcellular location">
    <subcellularLocation>
        <location evidence="1 9">Cytoplasm</location>
    </subcellularLocation>
</comment>
<organism evidence="10 11">
    <name type="scientific">Opisthorchis viverrini</name>
    <name type="common">Southeast Asian liver fluke</name>
    <dbReference type="NCBI Taxonomy" id="6198"/>
    <lineage>
        <taxon>Eukaryota</taxon>
        <taxon>Metazoa</taxon>
        <taxon>Spiralia</taxon>
        <taxon>Lophotrochozoa</taxon>
        <taxon>Platyhelminthes</taxon>
        <taxon>Trematoda</taxon>
        <taxon>Digenea</taxon>
        <taxon>Opisthorchiida</taxon>
        <taxon>Opisthorchiata</taxon>
        <taxon>Opisthorchiidae</taxon>
        <taxon>Opisthorchis</taxon>
    </lineage>
</organism>
<comment type="similarity">
    <text evidence="2 9">Belongs to the TRM44 family.</text>
</comment>